<dbReference type="Pfam" id="PF00004">
    <property type="entry name" value="AAA"/>
    <property type="match status" value="1"/>
</dbReference>
<evidence type="ECO:0000313" key="7">
    <source>
        <dbReference type="Proteomes" id="UP000188602"/>
    </source>
</evidence>
<sequence length="359" mass="40247">MANVINEMFIDVVNDALTGKKDSLLMRLKVIAKKLKKELPDLAKELESLISTSNTNSVTRGLSLTHQFSPVDADTRQKLLIEVYPVIMDTVPIWSEKVNTQLNRFIAEWEMKESLHKGGLYPSTSLLISGPPGVGKTLSAKWIAHKLDIPLLTLDLASVMSSYLGKTGNNIKAVLNYASSFPCVLLLDEFDSIAKKRDDTTDVGELKRLVTVILQTIDEWPKQSVLIAATNHSELLDPAVWRRFDSIIDFELPNQELIKKYLISKDISNNLSDYISTKLYDVSYAIIERSINQAKKNSIIEKKTFSATLINELLGDNVLLENVIETMLSKNISQRKIAQDLGISRSQIQKFVKGQGLQQ</sequence>
<dbReference type="EMBL" id="MLHQ01000008">
    <property type="protein sequence ID" value="OOF59704.1"/>
    <property type="molecule type" value="Genomic_DNA"/>
</dbReference>
<feature type="coiled-coil region" evidence="4">
    <location>
        <begin position="25"/>
        <end position="52"/>
    </location>
</feature>
<dbReference type="GO" id="GO:0016887">
    <property type="term" value="F:ATP hydrolysis activity"/>
    <property type="evidence" value="ECO:0007669"/>
    <property type="project" value="InterPro"/>
</dbReference>
<dbReference type="CDD" id="cd19481">
    <property type="entry name" value="RecA-like_protease"/>
    <property type="match status" value="1"/>
</dbReference>
<dbReference type="Gene3D" id="3.40.50.300">
    <property type="entry name" value="P-loop containing nucleotide triphosphate hydrolases"/>
    <property type="match status" value="1"/>
</dbReference>
<comment type="similarity">
    <text evidence="1">Belongs to the AAA ATPase family.</text>
</comment>
<protein>
    <submittedName>
        <fullName evidence="6">ATPase</fullName>
    </submittedName>
</protein>
<dbReference type="InterPro" id="IPR003959">
    <property type="entry name" value="ATPase_AAA_core"/>
</dbReference>
<keyword evidence="2" id="KW-0547">Nucleotide-binding</keyword>
<dbReference type="SMART" id="SM00382">
    <property type="entry name" value="AAA"/>
    <property type="match status" value="1"/>
</dbReference>
<dbReference type="OrthoDB" id="9809379at2"/>
<evidence type="ECO:0000256" key="2">
    <source>
        <dbReference type="ARBA" id="ARBA00022741"/>
    </source>
</evidence>
<name>A0A1V3JSC4_9PAST</name>
<keyword evidence="7" id="KW-1185">Reference proteome</keyword>
<accession>A0A1V3JSC4</accession>
<dbReference type="InterPro" id="IPR050221">
    <property type="entry name" value="26S_Proteasome_ATPase"/>
</dbReference>
<dbReference type="InterPro" id="IPR010982">
    <property type="entry name" value="Lambda_DNA-bd_dom_sf"/>
</dbReference>
<dbReference type="InterPro" id="IPR003593">
    <property type="entry name" value="AAA+_ATPase"/>
</dbReference>
<organism evidence="6 7">
    <name type="scientific">Rodentibacter myodis</name>
    <dbReference type="NCBI Taxonomy" id="1907939"/>
    <lineage>
        <taxon>Bacteria</taxon>
        <taxon>Pseudomonadati</taxon>
        <taxon>Pseudomonadota</taxon>
        <taxon>Gammaproteobacteria</taxon>
        <taxon>Pasteurellales</taxon>
        <taxon>Pasteurellaceae</taxon>
        <taxon>Rodentibacter</taxon>
    </lineage>
</organism>
<dbReference type="CDD" id="cd00093">
    <property type="entry name" value="HTH_XRE"/>
    <property type="match status" value="1"/>
</dbReference>
<feature type="domain" description="AAA+ ATPase" evidence="5">
    <location>
        <begin position="122"/>
        <end position="254"/>
    </location>
</feature>
<dbReference type="SUPFAM" id="SSF52540">
    <property type="entry name" value="P-loop containing nucleoside triphosphate hydrolases"/>
    <property type="match status" value="1"/>
</dbReference>
<keyword evidence="3" id="KW-0067">ATP-binding</keyword>
<evidence type="ECO:0000256" key="4">
    <source>
        <dbReference type="SAM" id="Coils"/>
    </source>
</evidence>
<comment type="caution">
    <text evidence="6">The sequence shown here is derived from an EMBL/GenBank/DDBJ whole genome shotgun (WGS) entry which is preliminary data.</text>
</comment>
<dbReference type="PANTHER" id="PTHR23073">
    <property type="entry name" value="26S PROTEASOME REGULATORY SUBUNIT"/>
    <property type="match status" value="1"/>
</dbReference>
<dbReference type="SUPFAM" id="SSF47413">
    <property type="entry name" value="lambda repressor-like DNA-binding domains"/>
    <property type="match status" value="1"/>
</dbReference>
<keyword evidence="4" id="KW-0175">Coiled coil</keyword>
<evidence type="ECO:0000259" key="5">
    <source>
        <dbReference type="SMART" id="SM00382"/>
    </source>
</evidence>
<dbReference type="AlphaFoldDB" id="A0A1V3JSC4"/>
<reference evidence="6 7" key="1">
    <citation type="submission" date="2016-10" db="EMBL/GenBank/DDBJ databases">
        <title>Rodentibacter gen. nov. and new species.</title>
        <authorList>
            <person name="Christensen H."/>
        </authorList>
    </citation>
    <scope>NUCLEOTIDE SEQUENCE [LARGE SCALE GENOMIC DNA]</scope>
    <source>
        <strain evidence="6 7">Ac151</strain>
    </source>
</reference>
<dbReference type="InterPro" id="IPR001387">
    <property type="entry name" value="Cro/C1-type_HTH"/>
</dbReference>
<dbReference type="Proteomes" id="UP000188602">
    <property type="component" value="Unassembled WGS sequence"/>
</dbReference>
<dbReference type="GO" id="GO:0003677">
    <property type="term" value="F:DNA binding"/>
    <property type="evidence" value="ECO:0007669"/>
    <property type="project" value="InterPro"/>
</dbReference>
<dbReference type="GO" id="GO:0005524">
    <property type="term" value="F:ATP binding"/>
    <property type="evidence" value="ECO:0007669"/>
    <property type="project" value="UniProtKB-KW"/>
</dbReference>
<dbReference type="STRING" id="1907939.BKL49_02635"/>
<evidence type="ECO:0000256" key="3">
    <source>
        <dbReference type="ARBA" id="ARBA00022840"/>
    </source>
</evidence>
<gene>
    <name evidence="6" type="ORF">BKL49_02635</name>
</gene>
<evidence type="ECO:0000256" key="1">
    <source>
        <dbReference type="ARBA" id="ARBA00006914"/>
    </source>
</evidence>
<dbReference type="InterPro" id="IPR027417">
    <property type="entry name" value="P-loop_NTPase"/>
</dbReference>
<proteinExistence type="inferred from homology"/>
<dbReference type="RefSeq" id="WP_077423086.1">
    <property type="nucleotide sequence ID" value="NZ_MLHQ01000008.1"/>
</dbReference>
<evidence type="ECO:0000313" key="6">
    <source>
        <dbReference type="EMBL" id="OOF59704.1"/>
    </source>
</evidence>